<dbReference type="InterPro" id="IPR045107">
    <property type="entry name" value="SAC3/GANP/THP3"/>
</dbReference>
<dbReference type="OrthoDB" id="264795at2759"/>
<evidence type="ECO:0000259" key="2">
    <source>
        <dbReference type="Pfam" id="PF03399"/>
    </source>
</evidence>
<feature type="compositionally biased region" description="Polar residues" evidence="1">
    <location>
        <begin position="1405"/>
        <end position="1415"/>
    </location>
</feature>
<evidence type="ECO:0000256" key="1">
    <source>
        <dbReference type="SAM" id="MobiDB-lite"/>
    </source>
</evidence>
<feature type="compositionally biased region" description="Low complexity" evidence="1">
    <location>
        <begin position="861"/>
        <end position="891"/>
    </location>
</feature>
<feature type="domain" description="SAC3/GANP/THP3 conserved" evidence="2">
    <location>
        <begin position="84"/>
        <end position="333"/>
    </location>
</feature>
<feature type="compositionally biased region" description="Polar residues" evidence="1">
    <location>
        <begin position="1380"/>
        <end position="1396"/>
    </location>
</feature>
<dbReference type="KEGG" id="hir:HETIRDRAFT_460814"/>
<evidence type="ECO:0000313" key="4">
    <source>
        <dbReference type="Proteomes" id="UP000030671"/>
    </source>
</evidence>
<dbReference type="PANTHER" id="PTHR12436">
    <property type="entry name" value="80 KDA MCM3-ASSOCIATED PROTEIN"/>
    <property type="match status" value="1"/>
</dbReference>
<name>W4JTW8_HETIT</name>
<feature type="compositionally biased region" description="Polar residues" evidence="1">
    <location>
        <begin position="775"/>
        <end position="785"/>
    </location>
</feature>
<feature type="region of interest" description="Disordered" evidence="1">
    <location>
        <begin position="1375"/>
        <end position="1443"/>
    </location>
</feature>
<feature type="region of interest" description="Disordered" evidence="1">
    <location>
        <begin position="360"/>
        <end position="379"/>
    </location>
</feature>
<sequence length="1465" mass="160574">MPTVLQEDDGMDTEGEGEEYTEGEGEIEEPELSTPEERERFYQELVKAREVERKKAIAEGKMDDPLVPKRLDEAITMVGTCMDMCPRFERYRRERENNLFEWEVIPGTRRVDHNRAVKMYERAAGDKTLPSDLRPPPVLKRTLNYLFHNLMPREGFSPTFNFIRDRSRSVRNDFTMQHETGAVAMECHERCARFHILALHIERSRSGFSIALEEQQLMNTLQSLKEFYEDQRGRHQSPNELEMRIYHRLIHIRDQRERHDDIPQSILSHPVFLLTTKFRKHIQAKSEPITKTSALVVDEEGMAIFAELAGVLQQQGSQVMVYLVACILERLFGTDTIDDIESIRAGLDLPQVIDGEMSSTDKVNHQLNPPRARSPVKPSATEWLTDNFGPKPASSIFRQTSSDPASAFSSIPTSTSAPAAAPVYTTEAPAPAATAFSNLKTTPNVFGGATFTTGTSAFGSSKPSNLSPFAGLGDTNNSAYGTNSSASASPFGGSTVPATSAFGGASAAFPSSTSAPSVLAPSFGQTAFGSTSAFAGIASSSKASPFGDASVSTQSHVAPSSISSSVSQPSFGVSGFGQTTAFNSKPAPLPASSSTSSGFFSTPPTSAFTPSSVSVPTPLEKEPAPAFGSTSLNPTAPVFLPGKRESLVATSPPIPITAALTPTPPSVASHHSRPSLPPINTSPSSSFSPTPQPQSQSKSVPEANKSLATPPVGQSNILERKQTLFEWPNTTTNNSVNGSESISRMPTLVVPLTPSGRSPPTQPPPLKMNPISLPGTPTTTSFQSSAKPMKSLFGYPSLQSMSSVSSEDILSPLQLSAQSSFTGLKRPSTVESPTPAGSSAVSNHSSLAPTPTPTPTPARVPVPSFITTSQSSTSTPAPLATSSPTLAPTLSKVNGKGKGRAIDSAILEGKAVDFLRRSLVVKSSFQQWRHDTTERLKWVDAVRRSDAYSERVHRQSLSNGKSPSKKRRESNGIVVEAPTAKRVRKRMSSKYVPPRTDDQLAQRLKEVLRLSQQNHDQHERRWAVGTFLELIRQHIHNVAKSYPFDWSVWLSTNSDNDGTAIWVERKFNVPESGRWATERIFSIPLKPGDESAESPGLIVFECSPLEGIEDEIERKYRILDDCSRLREVVEALPEDRHFVPSILFINWGEGEQASVSHDILAMVEDFVVKGDLNSHCTFSLTSTTIDLDTRLLESLRPMPLDVSGRLIEILSWNGLLKLVISPWREFAEDWVTRCAADNEVDWHLYSQVLRTLIELMNILSRHVISRFDNVESYTDPLPLLGNDTIQDSQAMYEVAFAWLDQPDFPVNSFIDHIYELALRRTESVVQPDKSTNYPIPKREIQAIREDTEKSILKSGDKLRRTFAFFVRRKRRAPDDEADILSSSTSSKKARTLSSEPTIVDDALFTSHTNGSRMSNGSMHPPPPSPTASATTSMTTDTDGSLPRVTTAMLRALTKSVFNNRGEARS</sequence>
<evidence type="ECO:0000313" key="3">
    <source>
        <dbReference type="EMBL" id="ETW76545.1"/>
    </source>
</evidence>
<feature type="compositionally biased region" description="Acidic residues" evidence="1">
    <location>
        <begin position="1"/>
        <end position="31"/>
    </location>
</feature>
<dbReference type="GO" id="GO:0006406">
    <property type="term" value="P:mRNA export from nucleus"/>
    <property type="evidence" value="ECO:0007669"/>
    <property type="project" value="TreeGrafter"/>
</dbReference>
<feature type="region of interest" description="Disordered" evidence="1">
    <location>
        <begin position="1"/>
        <end position="37"/>
    </location>
</feature>
<feature type="region of interest" description="Disordered" evidence="1">
    <location>
        <begin position="949"/>
        <end position="971"/>
    </location>
</feature>
<feature type="compositionally biased region" description="Pro residues" evidence="1">
    <location>
        <begin position="850"/>
        <end position="860"/>
    </location>
</feature>
<keyword evidence="4" id="KW-1185">Reference proteome</keyword>
<feature type="region of interest" description="Disordered" evidence="1">
    <location>
        <begin position="824"/>
        <end position="897"/>
    </location>
</feature>
<dbReference type="Proteomes" id="UP000030671">
    <property type="component" value="Unassembled WGS sequence"/>
</dbReference>
<dbReference type="STRING" id="747525.W4JTW8"/>
<accession>W4JTW8</accession>
<dbReference type="GO" id="GO:0070390">
    <property type="term" value="C:transcription export complex 2"/>
    <property type="evidence" value="ECO:0007669"/>
    <property type="project" value="TreeGrafter"/>
</dbReference>
<dbReference type="GeneID" id="20677114"/>
<dbReference type="Gene3D" id="1.25.40.990">
    <property type="match status" value="1"/>
</dbReference>
<feature type="compositionally biased region" description="Low complexity" evidence="1">
    <location>
        <begin position="1426"/>
        <end position="1440"/>
    </location>
</feature>
<dbReference type="eggNOG" id="KOG1860">
    <property type="taxonomic scope" value="Eukaryota"/>
</dbReference>
<feature type="compositionally biased region" description="Polar residues" evidence="1">
    <location>
        <begin position="728"/>
        <end position="744"/>
    </location>
</feature>
<dbReference type="InParanoid" id="W4JTW8"/>
<feature type="compositionally biased region" description="Low complexity" evidence="1">
    <location>
        <begin position="678"/>
        <end position="701"/>
    </location>
</feature>
<dbReference type="InterPro" id="IPR005062">
    <property type="entry name" value="SAC3/GANP/THP3_conserved"/>
</dbReference>
<feature type="compositionally biased region" description="Polar residues" evidence="1">
    <location>
        <begin position="829"/>
        <end position="847"/>
    </location>
</feature>
<feature type="compositionally biased region" description="Low complexity" evidence="1">
    <location>
        <begin position="590"/>
        <end position="618"/>
    </location>
</feature>
<dbReference type="HOGENOM" id="CLU_252204_0_0_1"/>
<protein>
    <recommendedName>
        <fullName evidence="2">SAC3/GANP/THP3 conserved domain-containing protein</fullName>
    </recommendedName>
</protein>
<proteinExistence type="predicted"/>
<dbReference type="PANTHER" id="PTHR12436:SF3">
    <property type="entry name" value="GERMINAL-CENTER ASSOCIATED NUCLEAR PROTEIN"/>
    <property type="match status" value="1"/>
</dbReference>
<dbReference type="Pfam" id="PF03399">
    <property type="entry name" value="SAC3_GANP"/>
    <property type="match status" value="1"/>
</dbReference>
<dbReference type="RefSeq" id="XP_009551435.1">
    <property type="nucleotide sequence ID" value="XM_009553140.1"/>
</dbReference>
<gene>
    <name evidence="3" type="ORF">HETIRDRAFT_460814</name>
</gene>
<reference evidence="3 4" key="1">
    <citation type="journal article" date="2012" name="New Phytol.">
        <title>Insight into trade-off between wood decay and parasitism from the genome of a fungal forest pathogen.</title>
        <authorList>
            <person name="Olson A."/>
            <person name="Aerts A."/>
            <person name="Asiegbu F."/>
            <person name="Belbahri L."/>
            <person name="Bouzid O."/>
            <person name="Broberg A."/>
            <person name="Canback B."/>
            <person name="Coutinho P.M."/>
            <person name="Cullen D."/>
            <person name="Dalman K."/>
            <person name="Deflorio G."/>
            <person name="van Diepen L.T."/>
            <person name="Dunand C."/>
            <person name="Duplessis S."/>
            <person name="Durling M."/>
            <person name="Gonthier P."/>
            <person name="Grimwood J."/>
            <person name="Fossdal C.G."/>
            <person name="Hansson D."/>
            <person name="Henrissat B."/>
            <person name="Hietala A."/>
            <person name="Himmelstrand K."/>
            <person name="Hoffmeister D."/>
            <person name="Hogberg N."/>
            <person name="James T.Y."/>
            <person name="Karlsson M."/>
            <person name="Kohler A."/>
            <person name="Kues U."/>
            <person name="Lee Y.H."/>
            <person name="Lin Y.C."/>
            <person name="Lind M."/>
            <person name="Lindquist E."/>
            <person name="Lombard V."/>
            <person name="Lucas S."/>
            <person name="Lunden K."/>
            <person name="Morin E."/>
            <person name="Murat C."/>
            <person name="Park J."/>
            <person name="Raffaello T."/>
            <person name="Rouze P."/>
            <person name="Salamov A."/>
            <person name="Schmutz J."/>
            <person name="Solheim H."/>
            <person name="Stahlberg J."/>
            <person name="Velez H."/>
            <person name="de Vries R.P."/>
            <person name="Wiebenga A."/>
            <person name="Woodward S."/>
            <person name="Yakovlev I."/>
            <person name="Garbelotto M."/>
            <person name="Martin F."/>
            <person name="Grigoriev I.V."/>
            <person name="Stenlid J."/>
        </authorList>
    </citation>
    <scope>NUCLEOTIDE SEQUENCE [LARGE SCALE GENOMIC DNA]</scope>
    <source>
        <strain evidence="3 4">TC 32-1</strain>
    </source>
</reference>
<organism evidence="3 4">
    <name type="scientific">Heterobasidion irregulare (strain TC 32-1)</name>
    <dbReference type="NCBI Taxonomy" id="747525"/>
    <lineage>
        <taxon>Eukaryota</taxon>
        <taxon>Fungi</taxon>
        <taxon>Dikarya</taxon>
        <taxon>Basidiomycota</taxon>
        <taxon>Agaricomycotina</taxon>
        <taxon>Agaricomycetes</taxon>
        <taxon>Russulales</taxon>
        <taxon>Bondarzewiaceae</taxon>
        <taxon>Heterobasidion</taxon>
        <taxon>Heterobasidion annosum species complex</taxon>
    </lineage>
</organism>
<feature type="region of interest" description="Disordered" evidence="1">
    <location>
        <begin position="584"/>
        <end position="633"/>
    </location>
</feature>
<dbReference type="EMBL" id="KI925464">
    <property type="protein sequence ID" value="ETW76545.1"/>
    <property type="molecule type" value="Genomic_DNA"/>
</dbReference>
<feature type="region of interest" description="Disordered" evidence="1">
    <location>
        <begin position="659"/>
        <end position="785"/>
    </location>
</feature>
<dbReference type="GO" id="GO:0005737">
    <property type="term" value="C:cytoplasm"/>
    <property type="evidence" value="ECO:0007669"/>
    <property type="project" value="TreeGrafter"/>
</dbReference>